<dbReference type="InterPro" id="IPR011009">
    <property type="entry name" value="Kinase-like_dom_sf"/>
</dbReference>
<evidence type="ECO:0000256" key="7">
    <source>
        <dbReference type="SAM" id="MobiDB-lite"/>
    </source>
</evidence>
<dbReference type="SUPFAM" id="SSF56112">
    <property type="entry name" value="Protein kinase-like (PK-like)"/>
    <property type="match status" value="1"/>
</dbReference>
<keyword evidence="4" id="KW-0547">Nucleotide-binding</keyword>
<feature type="compositionally biased region" description="Basic and acidic residues" evidence="7">
    <location>
        <begin position="323"/>
        <end position="342"/>
    </location>
</feature>
<evidence type="ECO:0000313" key="10">
    <source>
        <dbReference type="Proteomes" id="UP000757232"/>
    </source>
</evidence>
<dbReference type="Proteomes" id="UP000757232">
    <property type="component" value="Unassembled WGS sequence"/>
</dbReference>
<dbReference type="PANTHER" id="PTHR11584">
    <property type="entry name" value="SERINE/THREONINE PROTEIN KINASE"/>
    <property type="match status" value="1"/>
</dbReference>
<protein>
    <submittedName>
        <fullName evidence="9">Kinase-like protein</fullName>
    </submittedName>
</protein>
<evidence type="ECO:0000256" key="6">
    <source>
        <dbReference type="ARBA" id="ARBA00022840"/>
    </source>
</evidence>
<dbReference type="AlphaFoldDB" id="A0A9Q5I332"/>
<dbReference type="OrthoDB" id="1924919at2759"/>
<keyword evidence="3" id="KW-0808">Transferase</keyword>
<reference evidence="9" key="1">
    <citation type="submission" date="2016-06" db="EMBL/GenBank/DDBJ databases">
        <title>Draft Genome sequence of the fungus Inonotus baumii.</title>
        <authorList>
            <person name="Zhu H."/>
            <person name="Lin W."/>
        </authorList>
    </citation>
    <scope>NUCLEOTIDE SEQUENCE</scope>
    <source>
        <strain evidence="9">821</strain>
    </source>
</reference>
<feature type="compositionally biased region" description="Acidic residues" evidence="7">
    <location>
        <begin position="270"/>
        <end position="279"/>
    </location>
</feature>
<dbReference type="Gene3D" id="1.10.510.10">
    <property type="entry name" value="Transferase(Phosphotransferase) domain 1"/>
    <property type="match status" value="1"/>
</dbReference>
<keyword evidence="5 9" id="KW-0418">Kinase</keyword>
<keyword evidence="10" id="KW-1185">Reference proteome</keyword>
<evidence type="ECO:0000259" key="8">
    <source>
        <dbReference type="PROSITE" id="PS50011"/>
    </source>
</evidence>
<evidence type="ECO:0000256" key="2">
    <source>
        <dbReference type="ARBA" id="ARBA00022527"/>
    </source>
</evidence>
<dbReference type="EMBL" id="LNZH02000117">
    <property type="protein sequence ID" value="OCB90803.1"/>
    <property type="molecule type" value="Genomic_DNA"/>
</dbReference>
<evidence type="ECO:0000256" key="3">
    <source>
        <dbReference type="ARBA" id="ARBA00022679"/>
    </source>
</evidence>
<dbReference type="SMART" id="SM00220">
    <property type="entry name" value="S_TKc"/>
    <property type="match status" value="1"/>
</dbReference>
<dbReference type="PROSITE" id="PS50011">
    <property type="entry name" value="PROTEIN_KINASE_DOM"/>
    <property type="match status" value="1"/>
</dbReference>
<feature type="region of interest" description="Disordered" evidence="7">
    <location>
        <begin position="256"/>
        <end position="342"/>
    </location>
</feature>
<comment type="similarity">
    <text evidence="1">Belongs to the protein kinase superfamily. STE Ser/Thr protein kinase family. MAP kinase kinase kinase subfamily.</text>
</comment>
<dbReference type="InterPro" id="IPR000719">
    <property type="entry name" value="Prot_kinase_dom"/>
</dbReference>
<dbReference type="InterPro" id="IPR008271">
    <property type="entry name" value="Ser/Thr_kinase_AS"/>
</dbReference>
<proteinExistence type="inferred from homology"/>
<evidence type="ECO:0000256" key="5">
    <source>
        <dbReference type="ARBA" id="ARBA00022777"/>
    </source>
</evidence>
<dbReference type="PROSITE" id="PS00108">
    <property type="entry name" value="PROTEIN_KINASE_ST"/>
    <property type="match status" value="1"/>
</dbReference>
<accession>A0A9Q5I332</accession>
<feature type="domain" description="Protein kinase" evidence="8">
    <location>
        <begin position="44"/>
        <end position="342"/>
    </location>
</feature>
<evidence type="ECO:0000256" key="4">
    <source>
        <dbReference type="ARBA" id="ARBA00022741"/>
    </source>
</evidence>
<evidence type="ECO:0000256" key="1">
    <source>
        <dbReference type="ARBA" id="ARBA00006529"/>
    </source>
</evidence>
<dbReference type="Pfam" id="PF00069">
    <property type="entry name" value="Pkinase"/>
    <property type="match status" value="1"/>
</dbReference>
<comment type="caution">
    <text evidence="9">The sequence shown here is derived from an EMBL/GenBank/DDBJ whole genome shotgun (WGS) entry which is preliminary data.</text>
</comment>
<keyword evidence="6" id="KW-0067">ATP-binding</keyword>
<feature type="compositionally biased region" description="Polar residues" evidence="7">
    <location>
        <begin position="290"/>
        <end position="308"/>
    </location>
</feature>
<gene>
    <name evidence="9" type="ORF">A7U60_g1988</name>
</gene>
<dbReference type="PANTHER" id="PTHR11584:SF369">
    <property type="entry name" value="MITOGEN-ACTIVATED PROTEIN KINASE KINASE KINASE 19-RELATED"/>
    <property type="match status" value="1"/>
</dbReference>
<keyword evidence="2" id="KW-0723">Serine/threonine-protein kinase</keyword>
<dbReference type="GO" id="GO:0005524">
    <property type="term" value="F:ATP binding"/>
    <property type="evidence" value="ECO:0007669"/>
    <property type="project" value="UniProtKB-KW"/>
</dbReference>
<evidence type="ECO:0000313" key="9">
    <source>
        <dbReference type="EMBL" id="OCB90803.1"/>
    </source>
</evidence>
<organism evidence="9 10">
    <name type="scientific">Sanghuangporus baumii</name>
    <name type="common">Phellinus baumii</name>
    <dbReference type="NCBI Taxonomy" id="108892"/>
    <lineage>
        <taxon>Eukaryota</taxon>
        <taxon>Fungi</taxon>
        <taxon>Dikarya</taxon>
        <taxon>Basidiomycota</taxon>
        <taxon>Agaricomycotina</taxon>
        <taxon>Agaricomycetes</taxon>
        <taxon>Hymenochaetales</taxon>
        <taxon>Hymenochaetaceae</taxon>
        <taxon>Sanghuangporus</taxon>
    </lineage>
</organism>
<dbReference type="GO" id="GO:0004674">
    <property type="term" value="F:protein serine/threonine kinase activity"/>
    <property type="evidence" value="ECO:0007669"/>
    <property type="project" value="UniProtKB-KW"/>
</dbReference>
<name>A0A9Q5I332_SANBA</name>
<sequence length="342" mass="36639">MPAHLDASFSQKADTGLKGSGVEILHRTLAGLEDFDLTGRVAYHTDSSYLAGGAYGDIRIGDCAILGRGRVRVAVKCIRLYLRDNPEVIKLIEREVRLWSKLNHPNILPLLGYTVEQHGLPALISEFMDSGTILKYVQAHPVSDIMHMVLGLVEGVSYLHKLKIIHSDIKSDNVLVSQIGEPLICDFGISRLIAASHTMAGHGLQGQSSTIRGSARWMSPELLLPSGEHAVHSKESDIWAFGMTVYVTKIISLPESPPIPPGIAPGADEAGGDEQDATEGDALSVEAQRAETTLSGTTLRGQTSSGRAATTLAGDADGSQAGPEERERNAHGYPADRKVQPS</sequence>